<organism evidence="1 2">
    <name type="scientific">Paramicrosporidium saccamoebae</name>
    <dbReference type="NCBI Taxonomy" id="1246581"/>
    <lineage>
        <taxon>Eukaryota</taxon>
        <taxon>Fungi</taxon>
        <taxon>Fungi incertae sedis</taxon>
        <taxon>Cryptomycota</taxon>
        <taxon>Cryptomycota incertae sedis</taxon>
        <taxon>Paramicrosporidium</taxon>
    </lineage>
</organism>
<evidence type="ECO:0000313" key="1">
    <source>
        <dbReference type="EMBL" id="PJF17782.1"/>
    </source>
</evidence>
<accession>A0A2H9TJ50</accession>
<dbReference type="Proteomes" id="UP000240830">
    <property type="component" value="Unassembled WGS sequence"/>
</dbReference>
<evidence type="ECO:0000313" key="2">
    <source>
        <dbReference type="Proteomes" id="UP000240830"/>
    </source>
</evidence>
<dbReference type="Pfam" id="PF05753">
    <property type="entry name" value="TRAP_beta"/>
    <property type="match status" value="1"/>
</dbReference>
<keyword evidence="2" id="KW-1185">Reference proteome</keyword>
<comment type="caution">
    <text evidence="1">The sequence shown here is derived from an EMBL/GenBank/DDBJ whole genome shotgun (WGS) entry which is preliminary data.</text>
</comment>
<sequence>METLPCKAAHFLYPYLKSNRINAALLMVSNERHLHELVVVPTTAGRFVDTPASVKYQRPKNETSEELEDATVMSTAKGLMTIMSMEEYNVH</sequence>
<gene>
    <name evidence="1" type="ORF">PSACC_02398</name>
</gene>
<name>A0A2H9TJ50_9FUNG</name>
<protein>
    <submittedName>
        <fullName evidence="1">Uncharacterized protein</fullName>
    </submittedName>
</protein>
<dbReference type="EMBL" id="MTSL01000159">
    <property type="protein sequence ID" value="PJF17782.1"/>
    <property type="molecule type" value="Genomic_DNA"/>
</dbReference>
<proteinExistence type="predicted"/>
<reference evidence="1 2" key="1">
    <citation type="submission" date="2016-10" db="EMBL/GenBank/DDBJ databases">
        <title>The genome of Paramicrosporidium saccamoebae is the missing link in understanding Cryptomycota and Microsporidia evolution.</title>
        <authorList>
            <person name="Quandt C.A."/>
            <person name="Beaudet D."/>
            <person name="Corsaro D."/>
            <person name="Michel R."/>
            <person name="Corradi N."/>
            <person name="James T."/>
        </authorList>
    </citation>
    <scope>NUCLEOTIDE SEQUENCE [LARGE SCALE GENOMIC DNA]</scope>
    <source>
        <strain evidence="1 2">KSL3</strain>
    </source>
</reference>
<dbReference type="AlphaFoldDB" id="A0A2H9TJ50"/>